<dbReference type="SUPFAM" id="SSF51905">
    <property type="entry name" value="FAD/NAD(P)-binding domain"/>
    <property type="match status" value="1"/>
</dbReference>
<dbReference type="InterPro" id="IPR005982">
    <property type="entry name" value="Thioredox_Rdtase"/>
</dbReference>
<keyword evidence="12" id="KW-1185">Reference proteome</keyword>
<name>A0ABV7VFS7_9PROT</name>
<dbReference type="PRINTS" id="PR00469">
    <property type="entry name" value="PNDRDTASEII"/>
</dbReference>
<keyword evidence="3 8" id="KW-0285">Flavoprotein</keyword>
<comment type="catalytic activity">
    <reaction evidence="8">
        <text>[thioredoxin]-dithiol + NADP(+) = [thioredoxin]-disulfide + NADPH + H(+)</text>
        <dbReference type="Rhea" id="RHEA:20345"/>
        <dbReference type="Rhea" id="RHEA-COMP:10698"/>
        <dbReference type="Rhea" id="RHEA-COMP:10700"/>
        <dbReference type="ChEBI" id="CHEBI:15378"/>
        <dbReference type="ChEBI" id="CHEBI:29950"/>
        <dbReference type="ChEBI" id="CHEBI:50058"/>
        <dbReference type="ChEBI" id="CHEBI:57783"/>
        <dbReference type="ChEBI" id="CHEBI:58349"/>
        <dbReference type="EC" id="1.8.1.9"/>
    </reaction>
</comment>
<dbReference type="Gene3D" id="3.50.50.60">
    <property type="entry name" value="FAD/NAD(P)-binding domain"/>
    <property type="match status" value="2"/>
</dbReference>
<organism evidence="11 12">
    <name type="scientific">Ferrovibrio xuzhouensis</name>
    <dbReference type="NCBI Taxonomy" id="1576914"/>
    <lineage>
        <taxon>Bacteria</taxon>
        <taxon>Pseudomonadati</taxon>
        <taxon>Pseudomonadota</taxon>
        <taxon>Alphaproteobacteria</taxon>
        <taxon>Rhodospirillales</taxon>
        <taxon>Rhodospirillaceae</taxon>
        <taxon>Ferrovibrio</taxon>
    </lineage>
</organism>
<dbReference type="EC" id="1.8.1.9" evidence="8"/>
<dbReference type="Proteomes" id="UP001595711">
    <property type="component" value="Unassembled WGS sequence"/>
</dbReference>
<evidence type="ECO:0000259" key="10">
    <source>
        <dbReference type="Pfam" id="PF07992"/>
    </source>
</evidence>
<dbReference type="Pfam" id="PF07992">
    <property type="entry name" value="Pyr_redox_2"/>
    <property type="match status" value="1"/>
</dbReference>
<dbReference type="RefSeq" id="WP_379726854.1">
    <property type="nucleotide sequence ID" value="NZ_JBHRYJ010000002.1"/>
</dbReference>
<dbReference type="GO" id="GO:0004791">
    <property type="term" value="F:thioredoxin-disulfide reductase (NADPH) activity"/>
    <property type="evidence" value="ECO:0007669"/>
    <property type="project" value="UniProtKB-EC"/>
</dbReference>
<evidence type="ECO:0000313" key="12">
    <source>
        <dbReference type="Proteomes" id="UP001595711"/>
    </source>
</evidence>
<comment type="subunit">
    <text evidence="8">Homodimer.</text>
</comment>
<comment type="similarity">
    <text evidence="1 8">Belongs to the class-II pyridine nucleotide-disulfide oxidoreductase family.</text>
</comment>
<evidence type="ECO:0000313" key="11">
    <source>
        <dbReference type="EMBL" id="MFC3676370.1"/>
    </source>
</evidence>
<dbReference type="NCBIfam" id="TIGR01292">
    <property type="entry name" value="TRX_reduct"/>
    <property type="match status" value="1"/>
</dbReference>
<sequence length="324" mass="34355">MATTHRTKVLILGSGPAGCTAAIYAARASLEPIMVHGLQPGGQLTITTDVENYPGFAAVIQGPWLMEQMEAQAKHVGTTIINDYIVSVDLSKRPFVAKGDGGDTYIGDSLIIATGAQARWLGLPSEQEFQGFGVSACATCDGFFYRGKKVVVVGGGNTAVEEALYLTNHASEVVLVHRRDSLRAEKILQQRLFAHPKIKVIWDHAIDEIVGDGDPRGVTGVKLKNTRTGAIDAEILSTDGVFIAIGHTPNTKLFKGQLPLDAEGYITTRPGTTQTTVAGVFAAGDVQDKIYRQAVTAAGTGCMSALEAEKFLAHHAQPAVEAAD</sequence>
<dbReference type="EMBL" id="JBHRYJ010000002">
    <property type="protein sequence ID" value="MFC3676370.1"/>
    <property type="molecule type" value="Genomic_DNA"/>
</dbReference>
<evidence type="ECO:0000256" key="6">
    <source>
        <dbReference type="ARBA" id="ARBA00023157"/>
    </source>
</evidence>
<comment type="cofactor">
    <cofactor evidence="9">
        <name>FAD</name>
        <dbReference type="ChEBI" id="CHEBI:57692"/>
    </cofactor>
    <text evidence="9">Binds 1 FAD per subunit.</text>
</comment>
<evidence type="ECO:0000256" key="1">
    <source>
        <dbReference type="ARBA" id="ARBA00009333"/>
    </source>
</evidence>
<keyword evidence="7 8" id="KW-0676">Redox-active center</keyword>
<reference evidence="12" key="1">
    <citation type="journal article" date="2019" name="Int. J. Syst. Evol. Microbiol.">
        <title>The Global Catalogue of Microorganisms (GCM) 10K type strain sequencing project: providing services to taxonomists for standard genome sequencing and annotation.</title>
        <authorList>
            <consortium name="The Broad Institute Genomics Platform"/>
            <consortium name="The Broad Institute Genome Sequencing Center for Infectious Disease"/>
            <person name="Wu L."/>
            <person name="Ma J."/>
        </authorList>
    </citation>
    <scope>NUCLEOTIDE SEQUENCE [LARGE SCALE GENOMIC DNA]</scope>
    <source>
        <strain evidence="12">KCTC 42182</strain>
    </source>
</reference>
<dbReference type="InterPro" id="IPR050097">
    <property type="entry name" value="Ferredoxin-NADP_redctase_2"/>
</dbReference>
<keyword evidence="4 8" id="KW-0274">FAD</keyword>
<evidence type="ECO:0000256" key="2">
    <source>
        <dbReference type="ARBA" id="ARBA00018719"/>
    </source>
</evidence>
<keyword evidence="9" id="KW-0521">NADP</keyword>
<accession>A0ABV7VFS7</accession>
<keyword evidence="5 8" id="KW-0560">Oxidoreductase</keyword>
<dbReference type="PRINTS" id="PR00368">
    <property type="entry name" value="FADPNR"/>
</dbReference>
<protein>
    <recommendedName>
        <fullName evidence="2 8">Thioredoxin reductase</fullName>
        <ecNumber evidence="8">1.8.1.9</ecNumber>
    </recommendedName>
</protein>
<dbReference type="PROSITE" id="PS00573">
    <property type="entry name" value="PYRIDINE_REDOX_2"/>
    <property type="match status" value="1"/>
</dbReference>
<evidence type="ECO:0000256" key="3">
    <source>
        <dbReference type="ARBA" id="ARBA00022630"/>
    </source>
</evidence>
<feature type="domain" description="FAD/NAD(P)-binding" evidence="10">
    <location>
        <begin position="8"/>
        <end position="301"/>
    </location>
</feature>
<evidence type="ECO:0000256" key="9">
    <source>
        <dbReference type="RuleBase" id="RU003881"/>
    </source>
</evidence>
<dbReference type="InterPro" id="IPR008255">
    <property type="entry name" value="Pyr_nucl-diS_OxRdtase_2_AS"/>
</dbReference>
<dbReference type="InterPro" id="IPR036188">
    <property type="entry name" value="FAD/NAD-bd_sf"/>
</dbReference>
<comment type="caution">
    <text evidence="11">The sequence shown here is derived from an EMBL/GenBank/DDBJ whole genome shotgun (WGS) entry which is preliminary data.</text>
</comment>
<evidence type="ECO:0000256" key="5">
    <source>
        <dbReference type="ARBA" id="ARBA00023002"/>
    </source>
</evidence>
<proteinExistence type="inferred from homology"/>
<evidence type="ECO:0000256" key="8">
    <source>
        <dbReference type="RuleBase" id="RU003880"/>
    </source>
</evidence>
<evidence type="ECO:0000256" key="7">
    <source>
        <dbReference type="ARBA" id="ARBA00023284"/>
    </source>
</evidence>
<keyword evidence="6" id="KW-1015">Disulfide bond</keyword>
<gene>
    <name evidence="11" type="primary">trxB</name>
    <name evidence="11" type="ORF">ACFOOQ_12510</name>
</gene>
<evidence type="ECO:0000256" key="4">
    <source>
        <dbReference type="ARBA" id="ARBA00022827"/>
    </source>
</evidence>
<dbReference type="PANTHER" id="PTHR48105">
    <property type="entry name" value="THIOREDOXIN REDUCTASE 1-RELATED-RELATED"/>
    <property type="match status" value="1"/>
</dbReference>
<dbReference type="InterPro" id="IPR023753">
    <property type="entry name" value="FAD/NAD-binding_dom"/>
</dbReference>